<organism evidence="5 6">
    <name type="scientific">Ruminococcus difficilis</name>
    <dbReference type="NCBI Taxonomy" id="2763069"/>
    <lineage>
        <taxon>Bacteria</taxon>
        <taxon>Bacillati</taxon>
        <taxon>Bacillota</taxon>
        <taxon>Clostridia</taxon>
        <taxon>Eubacteriales</taxon>
        <taxon>Oscillospiraceae</taxon>
        <taxon>Ruminococcus</taxon>
    </lineage>
</organism>
<dbReference type="Proteomes" id="UP000633365">
    <property type="component" value="Unassembled WGS sequence"/>
</dbReference>
<dbReference type="Gene3D" id="3.10.310.50">
    <property type="match status" value="1"/>
</dbReference>
<sequence length="263" mass="28277">MMKRILAILFAVAMLLTITVLPAGAAVVSSQEGDYGYMLDDAAEKLTPAERDKLLGELSDLSAACKCNVLFAFVNDLSNAKFSFNGTASDYIQRYYETVYGVNKDGLLVLVTLSDENGKRYVGVFGTGKCEKRLTDDESLDIRNDAIENHNPDSNGYYDFFSSIASGLKKAVPPHVSFTKLLLAFGIGIVISAIIMLILKSQLKTVSMQHGAANYTRTGSMNVTASRDTYLYSTVTKSARPKESSSSHSSSGGGSYSGGGSNF</sequence>
<keyword evidence="2" id="KW-0472">Membrane</keyword>
<feature type="compositionally biased region" description="Gly residues" evidence="1">
    <location>
        <begin position="251"/>
        <end position="263"/>
    </location>
</feature>
<evidence type="ECO:0000256" key="2">
    <source>
        <dbReference type="SAM" id="Phobius"/>
    </source>
</evidence>
<feature type="chain" id="PRO_5037092668" evidence="3">
    <location>
        <begin position="26"/>
        <end position="263"/>
    </location>
</feature>
<dbReference type="InterPro" id="IPR007621">
    <property type="entry name" value="TPM_dom"/>
</dbReference>
<protein>
    <submittedName>
        <fullName evidence="5">TPM domain-containing protein</fullName>
    </submittedName>
</protein>
<evidence type="ECO:0000259" key="4">
    <source>
        <dbReference type="Pfam" id="PF04536"/>
    </source>
</evidence>
<name>A0A934WSX6_9FIRM</name>
<dbReference type="Pfam" id="PF04536">
    <property type="entry name" value="TPM_phosphatase"/>
    <property type="match status" value="1"/>
</dbReference>
<dbReference type="AlphaFoldDB" id="A0A934WSX6"/>
<evidence type="ECO:0000313" key="6">
    <source>
        <dbReference type="Proteomes" id="UP000633365"/>
    </source>
</evidence>
<proteinExistence type="predicted"/>
<feature type="transmembrane region" description="Helical" evidence="2">
    <location>
        <begin position="181"/>
        <end position="199"/>
    </location>
</feature>
<accession>A0A934WSX6</accession>
<keyword evidence="2" id="KW-1133">Transmembrane helix</keyword>
<feature type="domain" description="TPM" evidence="4">
    <location>
        <begin position="41"/>
        <end position="154"/>
    </location>
</feature>
<evidence type="ECO:0000313" key="5">
    <source>
        <dbReference type="EMBL" id="MBK6089329.1"/>
    </source>
</evidence>
<dbReference type="EMBL" id="JAEQMG010000125">
    <property type="protein sequence ID" value="MBK6089329.1"/>
    <property type="molecule type" value="Genomic_DNA"/>
</dbReference>
<evidence type="ECO:0000256" key="3">
    <source>
        <dbReference type="SAM" id="SignalP"/>
    </source>
</evidence>
<gene>
    <name evidence="5" type="ORF">JKK62_11875</name>
</gene>
<feature type="signal peptide" evidence="3">
    <location>
        <begin position="1"/>
        <end position="25"/>
    </location>
</feature>
<dbReference type="RefSeq" id="WP_207752186.1">
    <property type="nucleotide sequence ID" value="NZ_JAEQMG010000125.1"/>
</dbReference>
<keyword evidence="2" id="KW-0812">Transmembrane</keyword>
<evidence type="ECO:0000256" key="1">
    <source>
        <dbReference type="SAM" id="MobiDB-lite"/>
    </source>
</evidence>
<keyword evidence="6" id="KW-1185">Reference proteome</keyword>
<comment type="caution">
    <text evidence="5">The sequence shown here is derived from an EMBL/GenBank/DDBJ whole genome shotgun (WGS) entry which is preliminary data.</text>
</comment>
<keyword evidence="3" id="KW-0732">Signal</keyword>
<feature type="region of interest" description="Disordered" evidence="1">
    <location>
        <begin position="236"/>
        <end position="263"/>
    </location>
</feature>
<reference evidence="5" key="1">
    <citation type="submission" date="2021-01" db="EMBL/GenBank/DDBJ databases">
        <title>Genome public.</title>
        <authorList>
            <person name="Liu C."/>
            <person name="Sun Q."/>
        </authorList>
    </citation>
    <scope>NUCLEOTIDE SEQUENCE</scope>
    <source>
        <strain evidence="5">M6</strain>
    </source>
</reference>